<name>A0A5C3FG66_PSEA2</name>
<accession>A0A5C3FG66</accession>
<gene>
    <name evidence="2" type="ORF">PSANT_01032</name>
</gene>
<dbReference type="EMBL" id="OOIQ01000002">
    <property type="protein sequence ID" value="SPO43348.1"/>
    <property type="molecule type" value="Genomic_DNA"/>
</dbReference>
<feature type="region of interest" description="Disordered" evidence="1">
    <location>
        <begin position="59"/>
        <end position="79"/>
    </location>
</feature>
<dbReference type="AlphaFoldDB" id="A0A5C3FG66"/>
<dbReference type="Proteomes" id="UP000325008">
    <property type="component" value="Unassembled WGS sequence"/>
</dbReference>
<evidence type="ECO:0000313" key="3">
    <source>
        <dbReference type="Proteomes" id="UP000325008"/>
    </source>
</evidence>
<keyword evidence="3" id="KW-1185">Reference proteome</keyword>
<comment type="caution">
    <text evidence="2">The sequence shown here is derived from an EMBL/GenBank/DDBJ whole genome shotgun (WGS) entry which is preliminary data.</text>
</comment>
<evidence type="ECO:0000313" key="2">
    <source>
        <dbReference type="EMBL" id="SPO43348.1"/>
    </source>
</evidence>
<organism evidence="2 3">
    <name type="scientific">Pseudozyma antarctica</name>
    <name type="common">Yeast</name>
    <name type="synonym">Candida antarctica</name>
    <dbReference type="NCBI Taxonomy" id="84753"/>
    <lineage>
        <taxon>Eukaryota</taxon>
        <taxon>Fungi</taxon>
        <taxon>Dikarya</taxon>
        <taxon>Basidiomycota</taxon>
        <taxon>Ustilaginomycotina</taxon>
        <taxon>Ustilaginomycetes</taxon>
        <taxon>Ustilaginales</taxon>
        <taxon>Ustilaginaceae</taxon>
        <taxon>Moesziomyces</taxon>
    </lineage>
</organism>
<protein>
    <submittedName>
        <fullName evidence="2">Uncharacterized protein</fullName>
    </submittedName>
</protein>
<sequence>MVFAAVCIAFAMQPHSSPKSGISAIVARHRHLQASMGWLARHRQQLSVLRLIQTSLGSSEASRRHRRAPEDAGAQRRLTDGSKNSCLRASDVCRDFPVLGAVDAWIPASSGLGRASDERRGGRVEKQRQDVMDWMALSDVGRKLRKKRTQLQKRFAAAVRAPGNFLESASTLEAWLPPLLGWRAAAVITRSRLPRTAAHHAVSAPLWLCSFFAAAAASQAKAKQTNRRCPH</sequence>
<feature type="compositionally biased region" description="Basic and acidic residues" evidence="1">
    <location>
        <begin position="68"/>
        <end position="79"/>
    </location>
</feature>
<dbReference type="RefSeq" id="XP_014659024.1">
    <property type="nucleotide sequence ID" value="XM_014803538.1"/>
</dbReference>
<evidence type="ECO:0000256" key="1">
    <source>
        <dbReference type="SAM" id="MobiDB-lite"/>
    </source>
</evidence>
<reference evidence="2" key="1">
    <citation type="submission" date="2018-03" db="EMBL/GenBank/DDBJ databases">
        <authorList>
            <person name="Guldener U."/>
        </authorList>
    </citation>
    <scope>NUCLEOTIDE SEQUENCE [LARGE SCALE GENOMIC DNA]</scope>
    <source>
        <strain evidence="2">ATCC34888</strain>
    </source>
</reference>
<proteinExistence type="predicted"/>